<keyword evidence="3" id="KW-0143">Chaperone</keyword>
<evidence type="ECO:0000256" key="1">
    <source>
        <dbReference type="ARBA" id="ARBA00005261"/>
    </source>
</evidence>
<comment type="caution">
    <text evidence="5">The sequence shown here is derived from an EMBL/GenBank/DDBJ whole genome shotgun (WGS) entry which is preliminary data.</text>
</comment>
<dbReference type="GO" id="GO:0070628">
    <property type="term" value="F:proteasome binding"/>
    <property type="evidence" value="ECO:0007669"/>
    <property type="project" value="TreeGrafter"/>
</dbReference>
<gene>
    <name evidence="5" type="ORF">DLAC_11496</name>
</gene>
<dbReference type="OMA" id="QAYESIC"/>
<dbReference type="OrthoDB" id="17536at2759"/>
<dbReference type="InterPro" id="IPR016565">
    <property type="entry name" value="Proteasome_assmbl_chp_1"/>
</dbReference>
<dbReference type="GO" id="GO:0005783">
    <property type="term" value="C:endoplasmic reticulum"/>
    <property type="evidence" value="ECO:0007669"/>
    <property type="project" value="InterPro"/>
</dbReference>
<proteinExistence type="inferred from homology"/>
<accession>A0A152A6I5</accession>
<dbReference type="Proteomes" id="UP000076078">
    <property type="component" value="Unassembled WGS sequence"/>
</dbReference>
<dbReference type="PANTHER" id="PTHR15069">
    <property type="entry name" value="PROTEASOME ASSEMBLY CHAPERONE 1"/>
    <property type="match status" value="1"/>
</dbReference>
<dbReference type="FunCoup" id="A0A152A6I5">
    <property type="interactions" value="15"/>
</dbReference>
<dbReference type="PANTHER" id="PTHR15069:SF1">
    <property type="entry name" value="PROTEASOME ASSEMBLY CHAPERONE 1"/>
    <property type="match status" value="1"/>
</dbReference>
<protein>
    <recommendedName>
        <fullName evidence="2">Proteasome assembly chaperone 1</fullName>
    </recommendedName>
</protein>
<dbReference type="InParanoid" id="A0A152A6I5"/>
<dbReference type="GO" id="GO:0080129">
    <property type="term" value="P:proteasome core complex assembly"/>
    <property type="evidence" value="ECO:0007669"/>
    <property type="project" value="TreeGrafter"/>
</dbReference>
<organism evidence="5 6">
    <name type="scientific">Tieghemostelium lacteum</name>
    <name type="common">Slime mold</name>
    <name type="synonym">Dictyostelium lacteum</name>
    <dbReference type="NCBI Taxonomy" id="361077"/>
    <lineage>
        <taxon>Eukaryota</taxon>
        <taxon>Amoebozoa</taxon>
        <taxon>Evosea</taxon>
        <taxon>Eumycetozoa</taxon>
        <taxon>Dictyostelia</taxon>
        <taxon>Dictyosteliales</taxon>
        <taxon>Raperosteliaceae</taxon>
        <taxon>Tieghemostelium</taxon>
    </lineage>
</organism>
<evidence type="ECO:0000256" key="2">
    <source>
        <dbReference type="ARBA" id="ARBA00019180"/>
    </source>
</evidence>
<evidence type="ECO:0000256" key="4">
    <source>
        <dbReference type="SAM" id="MobiDB-lite"/>
    </source>
</evidence>
<evidence type="ECO:0000313" key="6">
    <source>
        <dbReference type="Proteomes" id="UP000076078"/>
    </source>
</evidence>
<comment type="similarity">
    <text evidence="1">Belongs to the PSMG1 family.</text>
</comment>
<dbReference type="STRING" id="361077.A0A152A6I5"/>
<evidence type="ECO:0000256" key="3">
    <source>
        <dbReference type="ARBA" id="ARBA00023186"/>
    </source>
</evidence>
<keyword evidence="6" id="KW-1185">Reference proteome</keyword>
<sequence>MNSFDIQTTRSRNWEIEEEEEESTQYFPLPQPKLNITKKDIDCSNKTLIIATKEAPSIFIRSFFINDKSESELEEIGDITIDDIKIIKTNENILNNRCTIYKLKSNDSVIVILSQVTEPSDRSFNLAKVIIGQFKNTLSILVLDSILDARYLAFDHKHPIPPFVRAIYTSNFENKYSLKPLESPNIVERLTAAIITTSQQLNIPACSVFSLTEPILNLESVQAYESICQDIYPNIFTTPNATLKTSRLEMYKKLTHLVNKQNDKGFYI</sequence>
<feature type="compositionally biased region" description="Polar residues" evidence="4">
    <location>
        <begin position="1"/>
        <end position="11"/>
    </location>
</feature>
<feature type="region of interest" description="Disordered" evidence="4">
    <location>
        <begin position="1"/>
        <end position="22"/>
    </location>
</feature>
<evidence type="ECO:0000313" key="5">
    <source>
        <dbReference type="EMBL" id="KYR01839.1"/>
    </source>
</evidence>
<reference evidence="5 6" key="1">
    <citation type="submission" date="2015-12" db="EMBL/GenBank/DDBJ databases">
        <title>Dictyostelia acquired genes for synthesis and detection of signals that induce cell-type specialization by lateral gene transfer from prokaryotes.</title>
        <authorList>
            <person name="Gloeckner G."/>
            <person name="Schaap P."/>
        </authorList>
    </citation>
    <scope>NUCLEOTIDE SEQUENCE [LARGE SCALE GENOMIC DNA]</scope>
    <source>
        <strain evidence="5 6">TK</strain>
    </source>
</reference>
<dbReference type="AlphaFoldDB" id="A0A152A6I5"/>
<dbReference type="EMBL" id="LODT01000006">
    <property type="protein sequence ID" value="KYR01839.1"/>
    <property type="molecule type" value="Genomic_DNA"/>
</dbReference>
<dbReference type="Pfam" id="PF16094">
    <property type="entry name" value="PAC1"/>
    <property type="match status" value="1"/>
</dbReference>
<name>A0A152A6I5_TIELA</name>